<protein>
    <submittedName>
        <fullName evidence="3">Uncharacterized protein LOC111282980</fullName>
    </submittedName>
</protein>
<dbReference type="KEGG" id="dzi:111282980"/>
<feature type="compositionally biased region" description="Basic and acidic residues" evidence="1">
    <location>
        <begin position="138"/>
        <end position="154"/>
    </location>
</feature>
<dbReference type="RefSeq" id="XP_022727040.1">
    <property type="nucleotide sequence ID" value="XM_022871305.1"/>
</dbReference>
<accession>A0A6P5XFK4</accession>
<feature type="compositionally biased region" description="Basic and acidic residues" evidence="1">
    <location>
        <begin position="117"/>
        <end position="129"/>
    </location>
</feature>
<evidence type="ECO:0000256" key="1">
    <source>
        <dbReference type="SAM" id="MobiDB-lite"/>
    </source>
</evidence>
<reference evidence="3" key="1">
    <citation type="submission" date="2025-08" db="UniProtKB">
        <authorList>
            <consortium name="RefSeq"/>
        </authorList>
    </citation>
    <scope>IDENTIFICATION</scope>
    <source>
        <tissue evidence="3">Fruit stalk</tissue>
    </source>
</reference>
<keyword evidence="2" id="KW-1185">Reference proteome</keyword>
<sequence length="154" mass="17445">MQYLIKDPTSQTQFFSSNFDMINPGGGAFSSPEIARSSHAQTPTDQDAKFEGIGAHVKLLLKLVHEQSHASNGELDDRRTQRVPGMITILDDVKTRIQKYSPPVGKSLKEFRRCNTDLRPHRAPRDNRSADVVIDEEEKLRREAACKQRSKEEP</sequence>
<evidence type="ECO:0000313" key="3">
    <source>
        <dbReference type="RefSeq" id="XP_022727040.1"/>
    </source>
</evidence>
<dbReference type="AlphaFoldDB" id="A0A6P5XFK4"/>
<evidence type="ECO:0000313" key="2">
    <source>
        <dbReference type="Proteomes" id="UP000515121"/>
    </source>
</evidence>
<dbReference type="PANTHER" id="PTHR38378">
    <property type="entry name" value="MYOSIN HEAVY CHAIN-LIKE PROTEIN"/>
    <property type="match status" value="1"/>
</dbReference>
<organism evidence="2 3">
    <name type="scientific">Durio zibethinus</name>
    <name type="common">Durian</name>
    <dbReference type="NCBI Taxonomy" id="66656"/>
    <lineage>
        <taxon>Eukaryota</taxon>
        <taxon>Viridiplantae</taxon>
        <taxon>Streptophyta</taxon>
        <taxon>Embryophyta</taxon>
        <taxon>Tracheophyta</taxon>
        <taxon>Spermatophyta</taxon>
        <taxon>Magnoliopsida</taxon>
        <taxon>eudicotyledons</taxon>
        <taxon>Gunneridae</taxon>
        <taxon>Pentapetalae</taxon>
        <taxon>rosids</taxon>
        <taxon>malvids</taxon>
        <taxon>Malvales</taxon>
        <taxon>Malvaceae</taxon>
        <taxon>Helicteroideae</taxon>
        <taxon>Durio</taxon>
    </lineage>
</organism>
<name>A0A6P5XFK4_DURZI</name>
<gene>
    <name evidence="3" type="primary">LOC111282980</name>
</gene>
<feature type="region of interest" description="Disordered" evidence="1">
    <location>
        <begin position="117"/>
        <end position="154"/>
    </location>
</feature>
<dbReference type="PANTHER" id="PTHR38378:SF3">
    <property type="entry name" value="MYOSIN HEAVY CHAIN-LIKE PROTEIN"/>
    <property type="match status" value="1"/>
</dbReference>
<dbReference type="OrthoDB" id="1897593at2759"/>
<proteinExistence type="predicted"/>
<dbReference type="GeneID" id="111282980"/>
<dbReference type="Proteomes" id="UP000515121">
    <property type="component" value="Unplaced"/>
</dbReference>